<dbReference type="Proteomes" id="UP000288603">
    <property type="component" value="Unassembled WGS sequence"/>
</dbReference>
<accession>A0A3S3ZTH7</accession>
<dbReference type="PROSITE" id="PS51257">
    <property type="entry name" value="PROKAR_LIPOPROTEIN"/>
    <property type="match status" value="1"/>
</dbReference>
<protein>
    <submittedName>
        <fullName evidence="3">Uncharacterized protein</fullName>
    </submittedName>
</protein>
<evidence type="ECO:0000313" key="4">
    <source>
        <dbReference type="Proteomes" id="UP000288603"/>
    </source>
</evidence>
<evidence type="ECO:0000256" key="2">
    <source>
        <dbReference type="SAM" id="SignalP"/>
    </source>
</evidence>
<comment type="caution">
    <text evidence="3">The sequence shown here is derived from an EMBL/GenBank/DDBJ whole genome shotgun (WGS) entry which is preliminary data.</text>
</comment>
<sequence length="63" mass="6052">MRSASIRPAGRAAAVALVAATAGFALTGCGEPPQAATVPSGTHITGGSTSFNQTHGWSVGGAN</sequence>
<feature type="region of interest" description="Disordered" evidence="1">
    <location>
        <begin position="37"/>
        <end position="63"/>
    </location>
</feature>
<organism evidence="3 4">
    <name type="scientific">Labedella populi</name>
    <dbReference type="NCBI Taxonomy" id="2498850"/>
    <lineage>
        <taxon>Bacteria</taxon>
        <taxon>Bacillati</taxon>
        <taxon>Actinomycetota</taxon>
        <taxon>Actinomycetes</taxon>
        <taxon>Micrococcales</taxon>
        <taxon>Microbacteriaceae</taxon>
        <taxon>Labedella</taxon>
    </lineage>
</organism>
<evidence type="ECO:0000256" key="1">
    <source>
        <dbReference type="SAM" id="MobiDB-lite"/>
    </source>
</evidence>
<dbReference type="RefSeq" id="WP_128498127.1">
    <property type="nucleotide sequence ID" value="NZ_RZNC01000002.1"/>
</dbReference>
<name>A0A3S3ZTH7_9MICO</name>
<reference evidence="3 4" key="1">
    <citation type="submission" date="2018-12" db="EMBL/GenBank/DDBJ databases">
        <authorList>
            <person name="Li F."/>
        </authorList>
    </citation>
    <scope>NUCLEOTIDE SEQUENCE [LARGE SCALE GENOMIC DNA]</scope>
    <source>
        <strain evidence="3 4">8H24J-4-2</strain>
    </source>
</reference>
<gene>
    <name evidence="3" type="ORF">ELQ92_06065</name>
</gene>
<keyword evidence="4" id="KW-1185">Reference proteome</keyword>
<feature type="compositionally biased region" description="Polar residues" evidence="1">
    <location>
        <begin position="37"/>
        <end position="56"/>
    </location>
</feature>
<feature type="chain" id="PRO_5039562009" evidence="2">
    <location>
        <begin position="28"/>
        <end position="63"/>
    </location>
</feature>
<feature type="signal peptide" evidence="2">
    <location>
        <begin position="1"/>
        <end position="27"/>
    </location>
</feature>
<evidence type="ECO:0000313" key="3">
    <source>
        <dbReference type="EMBL" id="RWZ64331.1"/>
    </source>
</evidence>
<keyword evidence="2" id="KW-0732">Signal</keyword>
<proteinExistence type="predicted"/>
<dbReference type="AlphaFoldDB" id="A0A3S3ZTH7"/>
<dbReference type="EMBL" id="RZNC01000002">
    <property type="protein sequence ID" value="RWZ64331.1"/>
    <property type="molecule type" value="Genomic_DNA"/>
</dbReference>